<protein>
    <submittedName>
        <fullName evidence="3">Carbohydrate porin</fullName>
    </submittedName>
</protein>
<comment type="similarity">
    <text evidence="1 2">Belongs to the OprB family.</text>
</comment>
<evidence type="ECO:0000313" key="4">
    <source>
        <dbReference type="Proteomes" id="UP000270034"/>
    </source>
</evidence>
<dbReference type="AlphaFoldDB" id="A0A2Z5ZFV0"/>
<evidence type="ECO:0000313" key="3">
    <source>
        <dbReference type="EMBL" id="BBC79266.1"/>
    </source>
</evidence>
<reference evidence="3 4" key="1">
    <citation type="submission" date="2018-02" db="EMBL/GenBank/DDBJ databases">
        <title>Acetobacter orientalis genome.</title>
        <authorList>
            <person name="Nakashima N."/>
            <person name="Tamura T."/>
        </authorList>
    </citation>
    <scope>NUCLEOTIDE SEQUENCE [LARGE SCALE GENOMIC DNA]</scope>
    <source>
        <strain evidence="3 4">FAN1</strain>
    </source>
</reference>
<sequence length="505" mass="55450">MLELHTRRYSDTARYNKKIMPNSLPHSSFLRFASLTFLLAAGFTTQAHAQLLAGGNSAAGLWPSLEANNEANQVEDPGPLFSAPYGHNHFFGDWWGAQPWLLDHGIHVLADVHEELAGNFKGGRRQGVTNAGQVGVELDVDWGKLTQTNLMKGFWTHMMVVNGHGRNLSTDYIGDSIGGVQQIYGARGNVVAHLVYLYGEKAFLNNHVDVSAGWIPVGSFFAASPIYCMYMNVAVCGNPAPNKYTEGNRDWPSGNLGAVVRVMPTDQTYIMSGLFAVSPHSFNGGISGWAWAQDGLGKFSTPVEVGWLPSFGKNHLVGHYKAGYSYDNSKYTDLYQDVNGNPWVTSGRPARYRAGRASAWVHADQMIMRNGEGPTNGLIAHAGYMWTDGKTTAMSHHIWGGFLETGAVWGRPLDSIGVMYQWLKMSRTVALQQEASLAAGLPFQSNQWGAAWGIQTHENIYEVFYNAHIANGLTLQPDFQYINRPGGTTTFHDAAVMALQFNVIL</sequence>
<organism evidence="3 4">
    <name type="scientific">Acetobacter orientalis</name>
    <dbReference type="NCBI Taxonomy" id="146474"/>
    <lineage>
        <taxon>Bacteria</taxon>
        <taxon>Pseudomonadati</taxon>
        <taxon>Pseudomonadota</taxon>
        <taxon>Alphaproteobacteria</taxon>
        <taxon>Acetobacterales</taxon>
        <taxon>Acetobacteraceae</taxon>
        <taxon>Acetobacter</taxon>
    </lineage>
</organism>
<gene>
    <name evidence="3" type="ORF">AcetOrient_orf01345</name>
</gene>
<proteinExistence type="inferred from homology"/>
<dbReference type="GO" id="GO:0016020">
    <property type="term" value="C:membrane"/>
    <property type="evidence" value="ECO:0007669"/>
    <property type="project" value="InterPro"/>
</dbReference>
<dbReference type="Proteomes" id="UP000270034">
    <property type="component" value="Chromosome"/>
</dbReference>
<feature type="signal peptide" evidence="2">
    <location>
        <begin position="1"/>
        <end position="49"/>
    </location>
</feature>
<dbReference type="EMBL" id="AP018515">
    <property type="protein sequence ID" value="BBC79266.1"/>
    <property type="molecule type" value="Genomic_DNA"/>
</dbReference>
<evidence type="ECO:0000256" key="1">
    <source>
        <dbReference type="ARBA" id="ARBA00008769"/>
    </source>
</evidence>
<dbReference type="GO" id="GO:0008643">
    <property type="term" value="P:carbohydrate transport"/>
    <property type="evidence" value="ECO:0007669"/>
    <property type="project" value="InterPro"/>
</dbReference>
<feature type="chain" id="PRO_5028558473" evidence="2">
    <location>
        <begin position="50"/>
        <end position="505"/>
    </location>
</feature>
<dbReference type="PANTHER" id="PTHR37944:SF1">
    <property type="entry name" value="PORIN B"/>
    <property type="match status" value="1"/>
</dbReference>
<dbReference type="InterPro" id="IPR038673">
    <property type="entry name" value="OprB_sf"/>
</dbReference>
<accession>A0A2Z5ZFV0</accession>
<dbReference type="GO" id="GO:0015288">
    <property type="term" value="F:porin activity"/>
    <property type="evidence" value="ECO:0007669"/>
    <property type="project" value="InterPro"/>
</dbReference>
<evidence type="ECO:0000256" key="2">
    <source>
        <dbReference type="RuleBase" id="RU363072"/>
    </source>
</evidence>
<dbReference type="InterPro" id="IPR052932">
    <property type="entry name" value="OprB_Porin"/>
</dbReference>
<dbReference type="KEGG" id="aot:AcetOri_orf01345"/>
<dbReference type="InterPro" id="IPR007049">
    <property type="entry name" value="Carb-sel_porin_OprB"/>
</dbReference>
<dbReference type="PANTHER" id="PTHR37944">
    <property type="entry name" value="PORIN B"/>
    <property type="match status" value="1"/>
</dbReference>
<name>A0A2Z5ZFV0_9PROT</name>
<dbReference type="Gene3D" id="2.40.160.180">
    <property type="entry name" value="Carbohydrate-selective porin OprB"/>
    <property type="match status" value="1"/>
</dbReference>
<keyword evidence="2" id="KW-0732">Signal</keyword>
<dbReference type="Pfam" id="PF04966">
    <property type="entry name" value="OprB"/>
    <property type="match status" value="1"/>
</dbReference>